<dbReference type="Pfam" id="PF02720">
    <property type="entry name" value="DUF222"/>
    <property type="match status" value="1"/>
</dbReference>
<comment type="caution">
    <text evidence="4">The sequence shown here is derived from an EMBL/GenBank/DDBJ whole genome shotgun (WGS) entry which is preliminary data.</text>
</comment>
<gene>
    <name evidence="4" type="ORF">HLB09_09890</name>
</gene>
<protein>
    <submittedName>
        <fullName evidence="4">DUF222 domain-containing protein</fullName>
    </submittedName>
</protein>
<organism evidence="4 5">
    <name type="scientific">Pseudokineococcus marinus</name>
    <dbReference type="NCBI Taxonomy" id="351215"/>
    <lineage>
        <taxon>Bacteria</taxon>
        <taxon>Bacillati</taxon>
        <taxon>Actinomycetota</taxon>
        <taxon>Actinomycetes</taxon>
        <taxon>Kineosporiales</taxon>
        <taxon>Kineosporiaceae</taxon>
        <taxon>Pseudokineococcus</taxon>
    </lineage>
</organism>
<evidence type="ECO:0000256" key="2">
    <source>
        <dbReference type="SAM" id="MobiDB-lite"/>
    </source>
</evidence>
<feature type="region of interest" description="Disordered" evidence="2">
    <location>
        <begin position="218"/>
        <end position="292"/>
    </location>
</feature>
<feature type="compositionally biased region" description="Basic and acidic residues" evidence="2">
    <location>
        <begin position="249"/>
        <end position="263"/>
    </location>
</feature>
<keyword evidence="5" id="KW-1185">Reference proteome</keyword>
<comment type="similarity">
    <text evidence="1">Belongs to the Rv1128c/1148c/1588c/1702c/1945/3466 family.</text>
</comment>
<evidence type="ECO:0000313" key="5">
    <source>
        <dbReference type="Proteomes" id="UP000555552"/>
    </source>
</evidence>
<dbReference type="CDD" id="cd00085">
    <property type="entry name" value="HNHc"/>
    <property type="match status" value="1"/>
</dbReference>
<dbReference type="Pfam" id="PF01844">
    <property type="entry name" value="HNH"/>
    <property type="match status" value="1"/>
</dbReference>
<dbReference type="InterPro" id="IPR003615">
    <property type="entry name" value="HNH_nuc"/>
</dbReference>
<dbReference type="Gene3D" id="1.10.30.50">
    <property type="match status" value="1"/>
</dbReference>
<feature type="compositionally biased region" description="Acidic residues" evidence="2">
    <location>
        <begin position="224"/>
        <end position="236"/>
    </location>
</feature>
<evidence type="ECO:0000259" key="3">
    <source>
        <dbReference type="SMART" id="SM00507"/>
    </source>
</evidence>
<dbReference type="InterPro" id="IPR002711">
    <property type="entry name" value="HNH"/>
</dbReference>
<feature type="compositionally biased region" description="Gly residues" evidence="2">
    <location>
        <begin position="266"/>
        <end position="279"/>
    </location>
</feature>
<dbReference type="SMART" id="SM00507">
    <property type="entry name" value="HNHc"/>
    <property type="match status" value="1"/>
</dbReference>
<feature type="domain" description="HNH nuclease" evidence="3">
    <location>
        <begin position="122"/>
        <end position="174"/>
    </location>
</feature>
<evidence type="ECO:0000313" key="4">
    <source>
        <dbReference type="EMBL" id="NNH23398.1"/>
    </source>
</evidence>
<dbReference type="InterPro" id="IPR003870">
    <property type="entry name" value="DUF222"/>
</dbReference>
<dbReference type="EMBL" id="JABEMA010000135">
    <property type="protein sequence ID" value="NNH23398.1"/>
    <property type="molecule type" value="Genomic_DNA"/>
</dbReference>
<feature type="region of interest" description="Disordered" evidence="2">
    <location>
        <begin position="1"/>
        <end position="26"/>
    </location>
</feature>
<dbReference type="GO" id="GO:0003676">
    <property type="term" value="F:nucleic acid binding"/>
    <property type="evidence" value="ECO:0007669"/>
    <property type="project" value="InterPro"/>
</dbReference>
<name>A0A849C130_9ACTN</name>
<accession>A0A849C130</accession>
<feature type="compositionally biased region" description="Low complexity" evidence="2">
    <location>
        <begin position="237"/>
        <end position="248"/>
    </location>
</feature>
<dbReference type="AlphaFoldDB" id="A0A849C130"/>
<evidence type="ECO:0000256" key="1">
    <source>
        <dbReference type="ARBA" id="ARBA00023450"/>
    </source>
</evidence>
<dbReference type="GO" id="GO:0004519">
    <property type="term" value="F:endonuclease activity"/>
    <property type="evidence" value="ECO:0007669"/>
    <property type="project" value="InterPro"/>
</dbReference>
<proteinExistence type="inferred from homology"/>
<sequence length="292" mass="30096">MTAIEALAAPEPSREHGPDLRSAAQRRADALVALADKALSAPPGSPTGVPSEGGARARVVVTMDLTALTGQVAGAGLLPDDAPLSAGAVRRLACDAEVVPAVLGSRSEPLDVGRAAYTVTPAQRRAPAIRDRGCIAPDCDAPVSRTHAHHVVHWADGGPTDLSNLALVCGHDHRRVHTGALVAHVVDGRPVITRPGDPPPTTTPPPWRARLEDLSHELHHLDDPGDPDEPGPEDEAVVAPDDAGAPDAAVEHGGREPDHHVEPEGAGPGHRPGRDGGLADGRSWCGDDGDDP</sequence>
<reference evidence="4 5" key="1">
    <citation type="submission" date="2020-05" db="EMBL/GenBank/DDBJ databases">
        <title>MicrobeNet Type strains.</title>
        <authorList>
            <person name="Nicholson A.C."/>
        </authorList>
    </citation>
    <scope>NUCLEOTIDE SEQUENCE [LARGE SCALE GENOMIC DNA]</scope>
    <source>
        <strain evidence="4 5">JCM 14547</strain>
    </source>
</reference>
<dbReference type="GO" id="GO:0008270">
    <property type="term" value="F:zinc ion binding"/>
    <property type="evidence" value="ECO:0007669"/>
    <property type="project" value="InterPro"/>
</dbReference>
<dbReference type="Proteomes" id="UP000555552">
    <property type="component" value="Unassembled WGS sequence"/>
</dbReference>